<accession>A0A0C9PIV2</accession>
<dbReference type="InterPro" id="IPR026319">
    <property type="entry name" value="ZC2HC1A/B-like"/>
</dbReference>
<keyword evidence="2" id="KW-0677">Repeat</keyword>
<feature type="compositionally biased region" description="Low complexity" evidence="6">
    <location>
        <begin position="308"/>
        <end position="317"/>
    </location>
</feature>
<evidence type="ECO:0000313" key="8">
    <source>
        <dbReference type="EMBL" id="JAG70660.1"/>
    </source>
</evidence>
<feature type="region of interest" description="Disordered" evidence="6">
    <location>
        <begin position="35"/>
        <end position="75"/>
    </location>
</feature>
<dbReference type="PROSITE" id="PS52027">
    <property type="entry name" value="ZF_C2HC_C3H"/>
    <property type="match status" value="5"/>
</dbReference>
<reference evidence="8" key="1">
    <citation type="submission" date="2015-01" db="EMBL/GenBank/DDBJ databases">
        <title>Transcriptome Assembly of Fopius arisanus.</title>
        <authorList>
            <person name="Geib S."/>
        </authorList>
    </citation>
    <scope>NUCLEOTIDE SEQUENCE</scope>
</reference>
<keyword evidence="1" id="KW-0479">Metal-binding</keyword>
<sequence>MKWKRTPMEFLPEKTFLIIKDDLEALAVNCTVKEPAHRKKSKSAADTGTWPPKIKKLGPYGPKERPKTANLERPSVLDPSLVNKLDMSLLSKEVLSDSMTQLRHGLQKLGGDRHSTADTKTFRQKRRSFEHVLLDQPLVMRRQVSPDVRRLDANNNRNKVTSSLSTVRMVKSSRPAEIEVFTGLAKTTPEPCTTCGRPDQPERLHSHPKGVLPTKIIANSGKPKEIIKKTTQKPVALNFQSEKTKSKSKELSPASSKDLSSEKIRESSASMRKGPRTVTCYICAREFGTASFPIHEPKCMQKWERENSSLPPSQKRSPPQRPIVPIDHQEWNTAAWQLSQTQLVPCWKCGRTFLPDRLPVHQKSCKAPAKQNSASSKSDRSDQSGSSNARGVSTIQCEVCGRNFGSTSIKIHEPQCLRRWQSENEGKKEPPRRQESGEKVSSSNPLQKKTVTCYICGRDFGSTSIEIHEPQCLKKWHMENGKLPPNQRRQEPQKPEVVLSSASTPGNPVVDWTATSEARWRSHLGQLVACKNCKRTFNPDRVAIHERTCKSTR</sequence>
<feature type="domain" description="C2HC/C3H-type" evidence="7">
    <location>
        <begin position="393"/>
        <end position="422"/>
    </location>
</feature>
<evidence type="ECO:0000256" key="2">
    <source>
        <dbReference type="ARBA" id="ARBA00022737"/>
    </source>
</evidence>
<evidence type="ECO:0000256" key="6">
    <source>
        <dbReference type="SAM" id="MobiDB-lite"/>
    </source>
</evidence>
<protein>
    <submittedName>
        <fullName evidence="8">ZNF474_1 protein</fullName>
    </submittedName>
</protein>
<dbReference type="GO" id="GO:0008270">
    <property type="term" value="F:zinc ion binding"/>
    <property type="evidence" value="ECO:0007669"/>
    <property type="project" value="UniProtKB-KW"/>
</dbReference>
<feature type="compositionally biased region" description="Basic and acidic residues" evidence="6">
    <location>
        <begin position="420"/>
        <end position="438"/>
    </location>
</feature>
<dbReference type="AlphaFoldDB" id="A0A0C9PIV2"/>
<feature type="domain" description="C2HC/C3H-type" evidence="7">
    <location>
        <begin position="449"/>
        <end position="478"/>
    </location>
</feature>
<feature type="domain" description="C2HC/C3H-type" evidence="7">
    <location>
        <begin position="342"/>
        <end position="371"/>
    </location>
</feature>
<dbReference type="PANTHER" id="PTHR13555:SF68">
    <property type="entry name" value="ZINC FINGER PROTEIN 474"/>
    <property type="match status" value="1"/>
</dbReference>
<feature type="region of interest" description="Disordered" evidence="6">
    <location>
        <begin position="364"/>
        <end position="389"/>
    </location>
</feature>
<name>A0A0C9PIV2_9HYME</name>
<feature type="region of interest" description="Disordered" evidence="6">
    <location>
        <begin position="478"/>
        <end position="505"/>
    </location>
</feature>
<proteinExistence type="predicted"/>
<dbReference type="Gene3D" id="3.30.160.60">
    <property type="entry name" value="Classic Zinc Finger"/>
    <property type="match status" value="5"/>
</dbReference>
<feature type="region of interest" description="Disordered" evidence="6">
    <location>
        <begin position="189"/>
        <end position="270"/>
    </location>
</feature>
<dbReference type="InterPro" id="IPR049899">
    <property type="entry name" value="Znf_C2HC_C3H"/>
</dbReference>
<evidence type="ECO:0000256" key="3">
    <source>
        <dbReference type="ARBA" id="ARBA00022771"/>
    </source>
</evidence>
<dbReference type="Pfam" id="PF13913">
    <property type="entry name" value="zf-C2HC_2"/>
    <property type="match status" value="5"/>
</dbReference>
<keyword evidence="3 5" id="KW-0863">Zinc-finger</keyword>
<dbReference type="PANTHER" id="PTHR13555">
    <property type="entry name" value="C2H2 ZINC FINGER CGI-62-RELATED"/>
    <property type="match status" value="1"/>
</dbReference>
<feature type="domain" description="C2HC/C3H-type" evidence="7">
    <location>
        <begin position="526"/>
        <end position="553"/>
    </location>
</feature>
<feature type="region of interest" description="Disordered" evidence="6">
    <location>
        <begin position="420"/>
        <end position="444"/>
    </location>
</feature>
<organism evidence="8">
    <name type="scientific">Fopius arisanus</name>
    <dbReference type="NCBI Taxonomy" id="64838"/>
    <lineage>
        <taxon>Eukaryota</taxon>
        <taxon>Metazoa</taxon>
        <taxon>Ecdysozoa</taxon>
        <taxon>Arthropoda</taxon>
        <taxon>Hexapoda</taxon>
        <taxon>Insecta</taxon>
        <taxon>Pterygota</taxon>
        <taxon>Neoptera</taxon>
        <taxon>Endopterygota</taxon>
        <taxon>Hymenoptera</taxon>
        <taxon>Apocrita</taxon>
        <taxon>Ichneumonoidea</taxon>
        <taxon>Braconidae</taxon>
        <taxon>Opiinae</taxon>
        <taxon>Fopius</taxon>
    </lineage>
</organism>
<evidence type="ECO:0000259" key="7">
    <source>
        <dbReference type="PROSITE" id="PS52027"/>
    </source>
</evidence>
<keyword evidence="4" id="KW-0862">Zinc</keyword>
<evidence type="ECO:0000256" key="5">
    <source>
        <dbReference type="PROSITE-ProRule" id="PRU01371"/>
    </source>
</evidence>
<dbReference type="EMBL" id="GBYB01000893">
    <property type="protein sequence ID" value="JAG70660.1"/>
    <property type="molecule type" value="Transcribed_RNA"/>
</dbReference>
<feature type="region of interest" description="Disordered" evidence="6">
    <location>
        <begin position="304"/>
        <end position="324"/>
    </location>
</feature>
<feature type="domain" description="C2HC/C3H-type" evidence="7">
    <location>
        <begin position="276"/>
        <end position="305"/>
    </location>
</feature>
<gene>
    <name evidence="8" type="primary">ZNF474_1</name>
    <name evidence="8" type="ORF">g.59409</name>
</gene>
<evidence type="ECO:0000256" key="4">
    <source>
        <dbReference type="ARBA" id="ARBA00022833"/>
    </source>
</evidence>
<evidence type="ECO:0000256" key="1">
    <source>
        <dbReference type="ARBA" id="ARBA00022723"/>
    </source>
</evidence>